<dbReference type="Proteomes" id="UP000285109">
    <property type="component" value="Unassembled WGS sequence"/>
</dbReference>
<dbReference type="SMART" id="SM00219">
    <property type="entry name" value="TyrKc"/>
    <property type="match status" value="1"/>
</dbReference>
<dbReference type="InterPro" id="IPR051931">
    <property type="entry name" value="PAK3-like"/>
</dbReference>
<evidence type="ECO:0000313" key="7">
    <source>
        <dbReference type="Proteomes" id="UP000285109"/>
    </source>
</evidence>
<feature type="binding site" evidence="4">
    <location>
        <position position="43"/>
    </location>
    <ligand>
        <name>ATP</name>
        <dbReference type="ChEBI" id="CHEBI:30616"/>
    </ligand>
</feature>
<comment type="caution">
    <text evidence="6">The sequence shown here is derived from an EMBL/GenBank/DDBJ whole genome shotgun (WGS) entry which is preliminary data.</text>
</comment>
<gene>
    <name evidence="6" type="ORF">DWZ34_09315</name>
</gene>
<dbReference type="Pfam" id="PF00069">
    <property type="entry name" value="Pkinase"/>
    <property type="match status" value="1"/>
</dbReference>
<dbReference type="Gene3D" id="1.10.510.10">
    <property type="entry name" value="Transferase(Phosphotransferase) domain 1"/>
    <property type="match status" value="1"/>
</dbReference>
<dbReference type="InterPro" id="IPR011009">
    <property type="entry name" value="Kinase-like_dom_sf"/>
</dbReference>
<keyword evidence="2 4" id="KW-0547">Nucleotide-binding</keyword>
<keyword evidence="6" id="KW-0808">Transferase</keyword>
<sequence length="371" mass="43851">MENNIIKFLKSKDYTAIRDIGQGGTGKTKLIKDETINETFVCKKYSTYYPEHQSLYYENFVNEIKILYKINHPNIVRVFSYYLYPEQSTGYILMEYIDGVDIEQYLTVNPNKINDLFIQTINGFKYLEERNILHRDIRPSNILISNDGIVKIIDFGFGKDVQKSVDYEKSITLNWTYSLPNDFSMSIYDFKTEVYFVGKLFERIIIDNNLHQIFKYKVALDKMIITNHDIRIASFYDVTRDIMSENAIYIDFSDEEKEIYANIANSFMSVCPSVEPTTKYKEDIELITKSLNDLLQKSILEEYIQNNNLFIACFICPPYRYKSKPIIPVENLAVFSKWWKELSTERKIIVLNNLWMRFDSIKREIADDLPF</sequence>
<name>A0A415T5S8_9BACT</name>
<dbReference type="GO" id="GO:0004713">
    <property type="term" value="F:protein tyrosine kinase activity"/>
    <property type="evidence" value="ECO:0007669"/>
    <property type="project" value="InterPro"/>
</dbReference>
<dbReference type="CDD" id="cd00180">
    <property type="entry name" value="PKc"/>
    <property type="match status" value="1"/>
</dbReference>
<keyword evidence="6" id="KW-0418">Kinase</keyword>
<evidence type="ECO:0000313" key="6">
    <source>
        <dbReference type="EMBL" id="RHM96314.1"/>
    </source>
</evidence>
<evidence type="ECO:0000256" key="1">
    <source>
        <dbReference type="ARBA" id="ARBA00008874"/>
    </source>
</evidence>
<evidence type="ECO:0000256" key="2">
    <source>
        <dbReference type="ARBA" id="ARBA00022741"/>
    </source>
</evidence>
<dbReference type="GO" id="GO:0005524">
    <property type="term" value="F:ATP binding"/>
    <property type="evidence" value="ECO:0007669"/>
    <property type="project" value="UniProtKB-UniRule"/>
</dbReference>
<accession>A0A415T5S8</accession>
<protein>
    <submittedName>
        <fullName evidence="6">Protein kinase family protein</fullName>
    </submittedName>
</protein>
<evidence type="ECO:0000256" key="3">
    <source>
        <dbReference type="ARBA" id="ARBA00022840"/>
    </source>
</evidence>
<dbReference type="PROSITE" id="PS00109">
    <property type="entry name" value="PROTEIN_KINASE_TYR"/>
    <property type="match status" value="1"/>
</dbReference>
<dbReference type="PROSITE" id="PS00107">
    <property type="entry name" value="PROTEIN_KINASE_ATP"/>
    <property type="match status" value="1"/>
</dbReference>
<dbReference type="PANTHER" id="PTHR45832">
    <property type="entry name" value="SERINE/THREONINE-PROTEIN KINASE SAMKA-RELATED-RELATED"/>
    <property type="match status" value="1"/>
</dbReference>
<dbReference type="InterPro" id="IPR008266">
    <property type="entry name" value="Tyr_kinase_AS"/>
</dbReference>
<keyword evidence="3 4" id="KW-0067">ATP-binding</keyword>
<proteinExistence type="inferred from homology"/>
<dbReference type="RefSeq" id="WP_118026559.1">
    <property type="nucleotide sequence ID" value="NZ_JAQCSW010000062.1"/>
</dbReference>
<dbReference type="PROSITE" id="PS50011">
    <property type="entry name" value="PROTEIN_KINASE_DOM"/>
    <property type="match status" value="1"/>
</dbReference>
<dbReference type="InterPro" id="IPR000719">
    <property type="entry name" value="Prot_kinase_dom"/>
</dbReference>
<feature type="domain" description="Protein kinase" evidence="5">
    <location>
        <begin position="14"/>
        <end position="311"/>
    </location>
</feature>
<dbReference type="EMBL" id="QRQK01000016">
    <property type="protein sequence ID" value="RHM96314.1"/>
    <property type="molecule type" value="Genomic_DNA"/>
</dbReference>
<dbReference type="SUPFAM" id="SSF56112">
    <property type="entry name" value="Protein kinase-like (PK-like)"/>
    <property type="match status" value="1"/>
</dbReference>
<dbReference type="InterPro" id="IPR017441">
    <property type="entry name" value="Protein_kinase_ATP_BS"/>
</dbReference>
<reference evidence="6 7" key="1">
    <citation type="submission" date="2018-08" db="EMBL/GenBank/DDBJ databases">
        <title>A genome reference for cultivated species of the human gut microbiota.</title>
        <authorList>
            <person name="Zou Y."/>
            <person name="Xue W."/>
            <person name="Luo G."/>
        </authorList>
    </citation>
    <scope>NUCLEOTIDE SEQUENCE [LARGE SCALE GENOMIC DNA]</scope>
    <source>
        <strain evidence="6 7">AF31-28B-AC</strain>
    </source>
</reference>
<evidence type="ECO:0000259" key="5">
    <source>
        <dbReference type="PROSITE" id="PS50011"/>
    </source>
</evidence>
<dbReference type="InterPro" id="IPR020635">
    <property type="entry name" value="Tyr_kinase_cat_dom"/>
</dbReference>
<comment type="similarity">
    <text evidence="1">Belongs to the protein kinase superfamily. STE Ser/Thr protein kinase family. STE20 subfamily.</text>
</comment>
<organism evidence="6 7">
    <name type="scientific">Phocaeicola plebeius</name>
    <dbReference type="NCBI Taxonomy" id="310297"/>
    <lineage>
        <taxon>Bacteria</taxon>
        <taxon>Pseudomonadati</taxon>
        <taxon>Bacteroidota</taxon>
        <taxon>Bacteroidia</taxon>
        <taxon>Bacteroidales</taxon>
        <taxon>Bacteroidaceae</taxon>
        <taxon>Phocaeicola</taxon>
    </lineage>
</organism>
<evidence type="ECO:0000256" key="4">
    <source>
        <dbReference type="PROSITE-ProRule" id="PRU10141"/>
    </source>
</evidence>
<dbReference type="PANTHER" id="PTHR45832:SF22">
    <property type="entry name" value="SERINE_THREONINE-PROTEIN KINASE SAMKA-RELATED"/>
    <property type="match status" value="1"/>
</dbReference>
<dbReference type="AlphaFoldDB" id="A0A415T5S8"/>